<feature type="domain" description="Fe/B12 periplasmic-binding" evidence="1">
    <location>
        <begin position="32"/>
        <end position="286"/>
    </location>
</feature>
<accession>A0A3D9H3V5</accession>
<dbReference type="InterPro" id="IPR050902">
    <property type="entry name" value="ABC_Transporter_SBP"/>
</dbReference>
<evidence type="ECO:0000313" key="3">
    <source>
        <dbReference type="Proteomes" id="UP000256845"/>
    </source>
</evidence>
<proteinExistence type="predicted"/>
<protein>
    <submittedName>
        <fullName evidence="2">Iron complex transport system substrate-binding protein</fullName>
    </submittedName>
</protein>
<organism evidence="2 3">
    <name type="scientific">Aestuariispira insulae</name>
    <dbReference type="NCBI Taxonomy" id="1461337"/>
    <lineage>
        <taxon>Bacteria</taxon>
        <taxon>Pseudomonadati</taxon>
        <taxon>Pseudomonadota</taxon>
        <taxon>Alphaproteobacteria</taxon>
        <taxon>Rhodospirillales</taxon>
        <taxon>Kiloniellaceae</taxon>
        <taxon>Aestuariispira</taxon>
    </lineage>
</organism>
<dbReference type="RefSeq" id="WP_115939209.1">
    <property type="nucleotide sequence ID" value="NZ_QRDW01000016.1"/>
</dbReference>
<keyword evidence="3" id="KW-1185">Reference proteome</keyword>
<dbReference type="AlphaFoldDB" id="A0A3D9H3V5"/>
<dbReference type="Pfam" id="PF01497">
    <property type="entry name" value="Peripla_BP_2"/>
    <property type="match status" value="1"/>
</dbReference>
<reference evidence="2 3" key="1">
    <citation type="submission" date="2018-07" db="EMBL/GenBank/DDBJ databases">
        <title>Genomic Encyclopedia of Type Strains, Phase III (KMG-III): the genomes of soil and plant-associated and newly described type strains.</title>
        <authorList>
            <person name="Whitman W."/>
        </authorList>
    </citation>
    <scope>NUCLEOTIDE SEQUENCE [LARGE SCALE GENOMIC DNA]</scope>
    <source>
        <strain evidence="2 3">CECT 8488</strain>
    </source>
</reference>
<comment type="caution">
    <text evidence="2">The sequence shown here is derived from an EMBL/GenBank/DDBJ whole genome shotgun (WGS) entry which is preliminary data.</text>
</comment>
<evidence type="ECO:0000259" key="1">
    <source>
        <dbReference type="PROSITE" id="PS50983"/>
    </source>
</evidence>
<dbReference type="PANTHER" id="PTHR30535:SF4">
    <property type="entry name" value="HEMIN-BINDING PERIPLASMIC PROTEIN HMUT"/>
    <property type="match status" value="1"/>
</dbReference>
<gene>
    <name evidence="2" type="ORF">DFP90_11616</name>
</gene>
<dbReference type="SUPFAM" id="SSF53807">
    <property type="entry name" value="Helical backbone' metal receptor"/>
    <property type="match status" value="1"/>
</dbReference>
<dbReference type="Gene3D" id="3.40.50.1980">
    <property type="entry name" value="Nitrogenase molybdenum iron protein domain"/>
    <property type="match status" value="2"/>
</dbReference>
<dbReference type="InterPro" id="IPR002491">
    <property type="entry name" value="ABC_transptr_periplasmic_BD"/>
</dbReference>
<sequence length="299" mass="31053">MNRRDFLLTLAGTVPALMLASRRPALAAKSERIVSIGGAVTETVAALGAADRLVAVDTTSRFPVPVQGLPQVGYLRTLAAEGILSMGPTKILASALAGPKVVLDQLAASGLLQMIPDKPTADGVEAKIRAVGEALDLDAEAEELARQVLADMAEVNRQLDQVQDRPKVAFLHNVGRAAPLTGGRETPASAIIELARGQNAFADFAGYKTAAPEAMIAAAPDAIIMTGGAIERFGGMEAVLALPHVAGTPAGKAGRIIKIDRLYMLGFGPRTAHAAADLAQALHPKLDLAGLPERAWTQS</sequence>
<dbReference type="Proteomes" id="UP000256845">
    <property type="component" value="Unassembled WGS sequence"/>
</dbReference>
<dbReference type="OrthoDB" id="9797736at2"/>
<dbReference type="PANTHER" id="PTHR30535">
    <property type="entry name" value="VITAMIN B12-BINDING PROTEIN"/>
    <property type="match status" value="1"/>
</dbReference>
<evidence type="ECO:0000313" key="2">
    <source>
        <dbReference type="EMBL" id="RED44175.1"/>
    </source>
</evidence>
<name>A0A3D9H3V5_9PROT</name>
<dbReference type="PROSITE" id="PS50983">
    <property type="entry name" value="FE_B12_PBP"/>
    <property type="match status" value="1"/>
</dbReference>
<dbReference type="EMBL" id="QRDW01000016">
    <property type="protein sequence ID" value="RED44175.1"/>
    <property type="molecule type" value="Genomic_DNA"/>
</dbReference>